<feature type="transmembrane region" description="Helical" evidence="10">
    <location>
        <begin position="361"/>
        <end position="390"/>
    </location>
</feature>
<evidence type="ECO:0000259" key="11">
    <source>
        <dbReference type="SMART" id="SM00831"/>
    </source>
</evidence>
<evidence type="ECO:0000256" key="6">
    <source>
        <dbReference type="ARBA" id="ARBA00022967"/>
    </source>
</evidence>
<dbReference type="InterPro" id="IPR023214">
    <property type="entry name" value="HAD_sf"/>
</dbReference>
<feature type="transmembrane region" description="Helical" evidence="10">
    <location>
        <begin position="164"/>
        <end position="184"/>
    </location>
</feature>
<dbReference type="GO" id="GO:1990573">
    <property type="term" value="P:potassium ion import across plasma membrane"/>
    <property type="evidence" value="ECO:0007669"/>
    <property type="project" value="TreeGrafter"/>
</dbReference>
<protein>
    <recommendedName>
        <fullName evidence="11">Cation-transporting P-type ATPase N-terminal domain-containing protein</fullName>
    </recommendedName>
</protein>
<organism evidence="12 13">
    <name type="scientific">Rhizopus oryzae</name>
    <name type="common">Mucormycosis agent</name>
    <name type="synonym">Rhizopus arrhizus var. delemar</name>
    <dbReference type="NCBI Taxonomy" id="64495"/>
    <lineage>
        <taxon>Eukaryota</taxon>
        <taxon>Fungi</taxon>
        <taxon>Fungi incertae sedis</taxon>
        <taxon>Mucoromycota</taxon>
        <taxon>Mucoromycotina</taxon>
        <taxon>Mucoromycetes</taxon>
        <taxon>Mucorales</taxon>
        <taxon>Mucorineae</taxon>
        <taxon>Rhizopodaceae</taxon>
        <taxon>Rhizopus</taxon>
    </lineage>
</organism>
<dbReference type="Pfam" id="PF13246">
    <property type="entry name" value="Cation_ATPase"/>
    <property type="match status" value="1"/>
</dbReference>
<dbReference type="InterPro" id="IPR018303">
    <property type="entry name" value="ATPase_P-typ_P_site"/>
</dbReference>
<dbReference type="PANTHER" id="PTHR43294:SF21">
    <property type="entry name" value="CATION TRANSPORTING ATPASE"/>
    <property type="match status" value="1"/>
</dbReference>
<dbReference type="SFLD" id="SFLDS00003">
    <property type="entry name" value="Haloacid_Dehalogenase"/>
    <property type="match status" value="1"/>
</dbReference>
<evidence type="ECO:0000313" key="13">
    <source>
        <dbReference type="Proteomes" id="UP000717996"/>
    </source>
</evidence>
<evidence type="ECO:0000256" key="10">
    <source>
        <dbReference type="SAM" id="Phobius"/>
    </source>
</evidence>
<keyword evidence="4" id="KW-0547">Nucleotide-binding</keyword>
<dbReference type="GO" id="GO:0005524">
    <property type="term" value="F:ATP binding"/>
    <property type="evidence" value="ECO:0007669"/>
    <property type="project" value="UniProtKB-KW"/>
</dbReference>
<keyword evidence="7 10" id="KW-1133">Transmembrane helix</keyword>
<dbReference type="SUPFAM" id="SSF81665">
    <property type="entry name" value="Calcium ATPase, transmembrane domain M"/>
    <property type="match status" value="1"/>
</dbReference>
<dbReference type="InterPro" id="IPR008250">
    <property type="entry name" value="ATPase_P-typ_transduc_dom_A_sf"/>
</dbReference>
<dbReference type="PRINTS" id="PR00121">
    <property type="entry name" value="NAKATPASE"/>
</dbReference>
<comment type="caution">
    <text evidence="12">The sequence shown here is derived from an EMBL/GenBank/DDBJ whole genome shotgun (WGS) entry which is preliminary data.</text>
</comment>
<dbReference type="Gene3D" id="3.40.1110.10">
    <property type="entry name" value="Calcium-transporting ATPase, cytoplasmic domain N"/>
    <property type="match status" value="1"/>
</dbReference>
<dbReference type="InterPro" id="IPR004014">
    <property type="entry name" value="ATPase_P-typ_cation-transptr_N"/>
</dbReference>
<dbReference type="InterPro" id="IPR006068">
    <property type="entry name" value="ATPase_P-typ_cation-transptr_C"/>
</dbReference>
<dbReference type="SUPFAM" id="SSF56784">
    <property type="entry name" value="HAD-like"/>
    <property type="match status" value="1"/>
</dbReference>
<keyword evidence="3 10" id="KW-0812">Transmembrane</keyword>
<dbReference type="PANTHER" id="PTHR43294">
    <property type="entry name" value="SODIUM/POTASSIUM-TRANSPORTING ATPASE SUBUNIT ALPHA"/>
    <property type="match status" value="1"/>
</dbReference>
<dbReference type="SUPFAM" id="SSF81653">
    <property type="entry name" value="Calcium ATPase, transduction domain A"/>
    <property type="match status" value="1"/>
</dbReference>
<dbReference type="OrthoDB" id="158672at2759"/>
<dbReference type="GO" id="GO:0016887">
    <property type="term" value="F:ATP hydrolysis activity"/>
    <property type="evidence" value="ECO:0007669"/>
    <property type="project" value="InterPro"/>
</dbReference>
<feature type="transmembrane region" description="Helical" evidence="10">
    <location>
        <begin position="129"/>
        <end position="152"/>
    </location>
</feature>
<dbReference type="Gene3D" id="1.20.1110.10">
    <property type="entry name" value="Calcium-transporting ATPase, transmembrane domain"/>
    <property type="match status" value="1"/>
</dbReference>
<evidence type="ECO:0000256" key="4">
    <source>
        <dbReference type="ARBA" id="ARBA00022741"/>
    </source>
</evidence>
<dbReference type="InterPro" id="IPR001757">
    <property type="entry name" value="P_typ_ATPase"/>
</dbReference>
<evidence type="ECO:0000256" key="7">
    <source>
        <dbReference type="ARBA" id="ARBA00022989"/>
    </source>
</evidence>
<dbReference type="FunFam" id="3.40.50.1000:FF:000083">
    <property type="entry name" value="Sodium/potassium-transporting ATPase subunit alpha"/>
    <property type="match status" value="1"/>
</dbReference>
<dbReference type="Pfam" id="PF00690">
    <property type="entry name" value="Cation_ATPase_N"/>
    <property type="match status" value="1"/>
</dbReference>
<dbReference type="Pfam" id="PF00702">
    <property type="entry name" value="Hydrolase"/>
    <property type="match status" value="1"/>
</dbReference>
<dbReference type="GO" id="GO:0030007">
    <property type="term" value="P:intracellular potassium ion homeostasis"/>
    <property type="evidence" value="ECO:0007669"/>
    <property type="project" value="TreeGrafter"/>
</dbReference>
<keyword evidence="8 10" id="KW-0472">Membrane</keyword>
<dbReference type="GO" id="GO:0006883">
    <property type="term" value="P:intracellular sodium ion homeostasis"/>
    <property type="evidence" value="ECO:0007669"/>
    <property type="project" value="TreeGrafter"/>
</dbReference>
<dbReference type="Pfam" id="PF00122">
    <property type="entry name" value="E1-E2_ATPase"/>
    <property type="match status" value="1"/>
</dbReference>
<evidence type="ECO:0000256" key="5">
    <source>
        <dbReference type="ARBA" id="ARBA00022840"/>
    </source>
</evidence>
<evidence type="ECO:0000256" key="8">
    <source>
        <dbReference type="ARBA" id="ARBA00023136"/>
    </source>
</evidence>
<dbReference type="InterPro" id="IPR023299">
    <property type="entry name" value="ATPase_P-typ_cyto_dom_N"/>
</dbReference>
<feature type="transmembrane region" description="Helical" evidence="10">
    <location>
        <begin position="925"/>
        <end position="952"/>
    </location>
</feature>
<feature type="compositionally biased region" description="Polar residues" evidence="9">
    <location>
        <begin position="1176"/>
        <end position="1187"/>
    </location>
</feature>
<dbReference type="SMART" id="SM00831">
    <property type="entry name" value="Cation_ATPase_N"/>
    <property type="match status" value="1"/>
</dbReference>
<dbReference type="GO" id="GO:0036376">
    <property type="term" value="P:sodium ion export across plasma membrane"/>
    <property type="evidence" value="ECO:0007669"/>
    <property type="project" value="TreeGrafter"/>
</dbReference>
<feature type="compositionally biased region" description="Basic residues" evidence="9">
    <location>
        <begin position="1192"/>
        <end position="1205"/>
    </location>
</feature>
<evidence type="ECO:0000313" key="12">
    <source>
        <dbReference type="EMBL" id="KAG1543136.1"/>
    </source>
</evidence>
<sequence length="1335" mass="149469">MSSGDMNKSKEQSTAIHFPEIETKYDMASKKHLERTSTVGSQAIIAYRTLSITVSENQAKGTKTKKEKKNDLTEDLSSVNYHKISPAQLAQQYRTNIEQGLATDQISARVKEYGKNRISPPPNQWPKKIFNYFFGGFCTLLWIASIICWISWKPLGEPNPAPLNLTLAIILMAVVFIQAFFNAWQDWSTGRVMDSINNMLPTQSLVVRDGKMMTIDAADLLPGDLLHLKMGNKVPADVRLIQVSDDLKFDRSVLTGESEPIPGTVDATDENVLETHNVALMGTHVLNGLGVGVIVSIGDTTLMGRIARLSSRGQETRTTLQVEIFRFVMIIATLAIVVGLVCLITWLLWLRRDYPTFLSTSAALVAIISVLVAFVPEGMPVAVTLCLTIIARRMQKHNVVCKVLTTVETLGSVNVLCSDKTGTLTENKMYVSDVSAGPDAVTSDACRKMCKDRTDLIQLTQLQLASGLCNGSHFDLETIHLDVAKRSVFGDATDSAILRFAEGMNPALVTVGTMRADTEKIFEIPFNSKNKWMMTIMRPTGVSMAHMLSTTSELTSNDWVLYCKGAPDVILNRCSKIMLADGSEADLTEKRIESLMDVQARWAHEGKRVLLFTRRVIHPDQMPNRAAGSSSFTTWATSMMSDLVVIGMVAIVDPPRPETAETVETCRKAGIRFFMVTGDFPATAAAIARQVGIFSTEHPHTIQDLDPTKPIEAVVPYEMTKQVDSIEDIETAHEKDRPHPGCKSLVLSGSDMITLNDAQWEQVCAYEEIVFARTSPNQKLRIIKEFQKRENVVAMTGDGVNDAPSLKAADVGVAIGSGSDVAIEAADMILLDKFSSIVAAVESGRLVFDNLKKVIIYLLPAGSWSELWPVIVNIYMGGPQTLSSFQMIVICILNDVFPSLSLMMEKPEADLLTRPPRRPKKDRLVNAKLLLQAYGFIGLMEMLSSMFMFFYYMAEQGIPPSKVFMSFTNLTTDGYMGYSADQLNEFIYTGQSIYYINLIICQWGNVLSSRTRTRSILQANPFYGHNKNYYIFCAMVISLAIALIILYIPGIQDVLFTRPVPVKYWFIPFGWAAMILTMDELRKLIIRSFPRSFVAKIACMDLPVSKEDSNVRDGDTPKGFARLFRFKEMALKRQQEKKQAKMNPNSETNAKKNITIQPGEKLKDFVQRVEQEYQNDMTTAYKTSKTVSESKKRNREKRKQKKLSKLQKEKELYGGRDFDDLKDKVKFGEVADAPPIFSKIPKARGRGKEVKIEIILNNSRLMHLKMLEEKTKQAEADESKGYESEEDQNMKQLKASHKRKIQNMSAAARIQLDNERERAIAAYRAKKAKKMTEQV</sequence>
<evidence type="ECO:0000256" key="3">
    <source>
        <dbReference type="ARBA" id="ARBA00022692"/>
    </source>
</evidence>
<proteinExistence type="predicted"/>
<dbReference type="Proteomes" id="UP000717996">
    <property type="component" value="Unassembled WGS sequence"/>
</dbReference>
<dbReference type="Gene3D" id="3.40.50.1000">
    <property type="entry name" value="HAD superfamily/HAD-like"/>
    <property type="match status" value="1"/>
</dbReference>
<feature type="compositionally biased region" description="Basic and acidic residues" evidence="9">
    <location>
        <begin position="1271"/>
        <end position="1283"/>
    </location>
</feature>
<dbReference type="Gene3D" id="2.70.150.10">
    <property type="entry name" value="Calcium-transporting ATPase, cytoplasmic transduction domain A"/>
    <property type="match status" value="1"/>
</dbReference>
<keyword evidence="2" id="KW-1003">Cell membrane</keyword>
<dbReference type="PRINTS" id="PR00119">
    <property type="entry name" value="CATATPASE"/>
</dbReference>
<gene>
    <name evidence="12" type="ORF">G6F51_006857</name>
</gene>
<keyword evidence="5" id="KW-0067">ATP-binding</keyword>
<dbReference type="Pfam" id="PF00689">
    <property type="entry name" value="Cation_ATPase_C"/>
    <property type="match status" value="1"/>
</dbReference>
<feature type="transmembrane region" description="Helical" evidence="10">
    <location>
        <begin position="327"/>
        <end position="349"/>
    </location>
</feature>
<feature type="transmembrane region" description="Helical" evidence="10">
    <location>
        <begin position="1029"/>
        <end position="1050"/>
    </location>
</feature>
<feature type="transmembrane region" description="Helical" evidence="10">
    <location>
        <begin position="986"/>
        <end position="1008"/>
    </location>
</feature>
<reference evidence="12" key="1">
    <citation type="journal article" date="2020" name="Microb. Genom.">
        <title>Genetic diversity of clinical and environmental Mucorales isolates obtained from an investigation of mucormycosis cases among solid organ transplant recipients.</title>
        <authorList>
            <person name="Nguyen M.H."/>
            <person name="Kaul D."/>
            <person name="Muto C."/>
            <person name="Cheng S.J."/>
            <person name="Richter R.A."/>
            <person name="Bruno V.M."/>
            <person name="Liu G."/>
            <person name="Beyhan S."/>
            <person name="Sundermann A.J."/>
            <person name="Mounaud S."/>
            <person name="Pasculle A.W."/>
            <person name="Nierman W.C."/>
            <person name="Driscoll E."/>
            <person name="Cumbie R."/>
            <person name="Clancy C.J."/>
            <person name="Dupont C.L."/>
        </authorList>
    </citation>
    <scope>NUCLEOTIDE SEQUENCE</scope>
    <source>
        <strain evidence="12">GL16</strain>
    </source>
</reference>
<dbReference type="InterPro" id="IPR059000">
    <property type="entry name" value="ATPase_P-type_domA"/>
</dbReference>
<evidence type="ECO:0000256" key="1">
    <source>
        <dbReference type="ARBA" id="ARBA00004651"/>
    </source>
</evidence>
<dbReference type="SFLD" id="SFLDG00002">
    <property type="entry name" value="C1.7:_P-type_atpase_like"/>
    <property type="match status" value="1"/>
</dbReference>
<keyword evidence="6" id="KW-1278">Translocase</keyword>
<evidence type="ECO:0000256" key="2">
    <source>
        <dbReference type="ARBA" id="ARBA00022475"/>
    </source>
</evidence>
<dbReference type="FunFam" id="3.40.50.1000:FF:000001">
    <property type="entry name" value="Phospholipid-transporting ATPase IC"/>
    <property type="match status" value="1"/>
</dbReference>
<accession>A0A9P6YAQ7</accession>
<dbReference type="InterPro" id="IPR023298">
    <property type="entry name" value="ATPase_P-typ_TM_dom_sf"/>
</dbReference>
<dbReference type="GO" id="GO:0005886">
    <property type="term" value="C:plasma membrane"/>
    <property type="evidence" value="ECO:0007669"/>
    <property type="project" value="UniProtKB-SubCell"/>
</dbReference>
<dbReference type="InterPro" id="IPR044492">
    <property type="entry name" value="P_typ_ATPase_HD_dom"/>
</dbReference>
<dbReference type="InterPro" id="IPR036412">
    <property type="entry name" value="HAD-like_sf"/>
</dbReference>
<dbReference type="PROSITE" id="PS00154">
    <property type="entry name" value="ATPASE_E1_E2"/>
    <property type="match status" value="1"/>
</dbReference>
<dbReference type="NCBIfam" id="TIGR01494">
    <property type="entry name" value="ATPase_P-type"/>
    <property type="match status" value="2"/>
</dbReference>
<dbReference type="InterPro" id="IPR050510">
    <property type="entry name" value="Cation_transp_ATPase_P-type"/>
</dbReference>
<comment type="subcellular location">
    <subcellularLocation>
        <location evidence="1">Cell membrane</location>
        <topology evidence="1">Multi-pass membrane protein</topology>
    </subcellularLocation>
</comment>
<feature type="domain" description="Cation-transporting P-type ATPase N-terminal" evidence="11">
    <location>
        <begin position="80"/>
        <end position="153"/>
    </location>
</feature>
<dbReference type="SFLD" id="SFLDF00027">
    <property type="entry name" value="p-type_atpase"/>
    <property type="match status" value="1"/>
</dbReference>
<dbReference type="EMBL" id="JAANIT010000967">
    <property type="protein sequence ID" value="KAG1543136.1"/>
    <property type="molecule type" value="Genomic_DNA"/>
</dbReference>
<feature type="region of interest" description="Disordered" evidence="9">
    <location>
        <begin position="1271"/>
        <end position="1302"/>
    </location>
</feature>
<dbReference type="SUPFAM" id="SSF81660">
    <property type="entry name" value="Metal cation-transporting ATPase, ATP-binding domain N"/>
    <property type="match status" value="1"/>
</dbReference>
<name>A0A9P6YAQ7_RHIOR</name>
<evidence type="ECO:0000256" key="9">
    <source>
        <dbReference type="SAM" id="MobiDB-lite"/>
    </source>
</evidence>
<feature type="region of interest" description="Disordered" evidence="9">
    <location>
        <begin position="1176"/>
        <end position="1208"/>
    </location>
</feature>
<dbReference type="GO" id="GO:0005391">
    <property type="term" value="F:P-type sodium:potassium-exchanging transporter activity"/>
    <property type="evidence" value="ECO:0007669"/>
    <property type="project" value="TreeGrafter"/>
</dbReference>
<dbReference type="FunFam" id="1.20.1110.10:FF:000095">
    <property type="entry name" value="Sodium/potassium-transporting ATPase subunit alpha-1"/>
    <property type="match status" value="1"/>
</dbReference>
<dbReference type="GO" id="GO:1902600">
    <property type="term" value="P:proton transmembrane transport"/>
    <property type="evidence" value="ECO:0007669"/>
    <property type="project" value="TreeGrafter"/>
</dbReference>